<reference evidence="4" key="1">
    <citation type="submission" date="2016-10" db="EMBL/GenBank/DDBJ databases">
        <authorList>
            <person name="Varghese N."/>
            <person name="Submissions S."/>
        </authorList>
    </citation>
    <scope>NUCLEOTIDE SEQUENCE [LARGE SCALE GENOMIC DNA]</scope>
    <source>
        <strain evidence="4">DSM 8415</strain>
    </source>
</reference>
<evidence type="ECO:0000256" key="1">
    <source>
        <dbReference type="ARBA" id="ARBA00022729"/>
    </source>
</evidence>
<dbReference type="AlphaFoldDB" id="A0A1G6LN28"/>
<evidence type="ECO:0000313" key="4">
    <source>
        <dbReference type="Proteomes" id="UP000199411"/>
    </source>
</evidence>
<dbReference type="OrthoDB" id="5511323at2"/>
<accession>A0A1G6LN28</accession>
<dbReference type="Gene3D" id="2.50.20.10">
    <property type="entry name" value="Lipoprotein localisation LolA/LolB/LppX"/>
    <property type="match status" value="1"/>
</dbReference>
<evidence type="ECO:0000313" key="3">
    <source>
        <dbReference type="EMBL" id="SDC44601.1"/>
    </source>
</evidence>
<evidence type="ECO:0000256" key="2">
    <source>
        <dbReference type="SAM" id="SignalP"/>
    </source>
</evidence>
<dbReference type="Proteomes" id="UP000199411">
    <property type="component" value="Unassembled WGS sequence"/>
</dbReference>
<organism evidence="3 4">
    <name type="scientific">Desulfurella multipotens</name>
    <dbReference type="NCBI Taxonomy" id="79269"/>
    <lineage>
        <taxon>Bacteria</taxon>
        <taxon>Pseudomonadati</taxon>
        <taxon>Campylobacterota</taxon>
        <taxon>Desulfurellia</taxon>
        <taxon>Desulfurellales</taxon>
        <taxon>Desulfurellaceae</taxon>
        <taxon>Desulfurella</taxon>
    </lineage>
</organism>
<name>A0A1G6LN28_9BACT</name>
<dbReference type="SUPFAM" id="SSF89392">
    <property type="entry name" value="Prokaryotic lipoproteins and lipoprotein localization factors"/>
    <property type="match status" value="1"/>
</dbReference>
<protein>
    <recommendedName>
        <fullName evidence="5">Outer membrane lipoprotein carrier protein LolA</fullName>
    </recommendedName>
</protein>
<gene>
    <name evidence="3" type="ORF">SAMN05660835_00857</name>
</gene>
<feature type="chain" id="PRO_5011746561" description="Outer membrane lipoprotein carrier protein LolA" evidence="2">
    <location>
        <begin position="21"/>
        <end position="163"/>
    </location>
</feature>
<dbReference type="InterPro" id="IPR029046">
    <property type="entry name" value="LolA/LolB/LppX"/>
</dbReference>
<sequence>MKKLMMLASLLVLLTTSAFAYTLKDLGISLKNYQVLPFKQIAINAMTKQKIERNGILTIKKGQYMVFTYKDETVKLKDAKVYDTIDNSTKVYPLEGFNQVLYNLFLGKENINSIFDIKKTNGSFLLTPQQKTNIAQVELSLTNQKLKKIKITDVYGNIIIFDF</sequence>
<keyword evidence="4" id="KW-1185">Reference proteome</keyword>
<evidence type="ECO:0008006" key="5">
    <source>
        <dbReference type="Google" id="ProtNLM"/>
    </source>
</evidence>
<keyword evidence="1 2" id="KW-0732">Signal</keyword>
<proteinExistence type="predicted"/>
<dbReference type="RefSeq" id="WP_092128406.1">
    <property type="nucleotide sequence ID" value="NZ_FMYU01000005.1"/>
</dbReference>
<feature type="signal peptide" evidence="2">
    <location>
        <begin position="1"/>
        <end position="20"/>
    </location>
</feature>
<dbReference type="EMBL" id="FMYU01000005">
    <property type="protein sequence ID" value="SDC44601.1"/>
    <property type="molecule type" value="Genomic_DNA"/>
</dbReference>